<proteinExistence type="predicted"/>
<keyword evidence="2" id="KW-0012">Acyltransferase</keyword>
<organism evidence="4 5">
    <name type="scientific">Pseudonocardia sediminis</name>
    <dbReference type="NCBI Taxonomy" id="1397368"/>
    <lineage>
        <taxon>Bacteria</taxon>
        <taxon>Bacillati</taxon>
        <taxon>Actinomycetota</taxon>
        <taxon>Actinomycetes</taxon>
        <taxon>Pseudonocardiales</taxon>
        <taxon>Pseudonocardiaceae</taxon>
        <taxon>Pseudonocardia</taxon>
    </lineage>
</organism>
<name>A0A4V2FQG1_PSEST</name>
<sequence>MIELRIAGLDHPDAVALNDEVQSYYRRIYGDGDLTSLLSEQFEAPRGVYLVGYDGDRAVASGAWRALDPEPADDVVREGDAEIKRMYVVPDVRGKGHARAVLAELERTALAAGRRRMVLETGTEQPDAVALYASSGYTPIGTFGYHRDDPRSRCFAKNLA</sequence>
<dbReference type="PANTHER" id="PTHR43877:SF2">
    <property type="entry name" value="AMINOALKYLPHOSPHONATE N-ACETYLTRANSFERASE-RELATED"/>
    <property type="match status" value="1"/>
</dbReference>
<dbReference type="EMBL" id="SHKL01000001">
    <property type="protein sequence ID" value="RZT84650.1"/>
    <property type="molecule type" value="Genomic_DNA"/>
</dbReference>
<accession>A0A4V2FQG1</accession>
<comment type="caution">
    <text evidence="4">The sequence shown here is derived from an EMBL/GenBank/DDBJ whole genome shotgun (WGS) entry which is preliminary data.</text>
</comment>
<dbReference type="InterPro" id="IPR000182">
    <property type="entry name" value="GNAT_dom"/>
</dbReference>
<dbReference type="SUPFAM" id="SSF55729">
    <property type="entry name" value="Acyl-CoA N-acyltransferases (Nat)"/>
    <property type="match status" value="1"/>
</dbReference>
<reference evidence="4 5" key="1">
    <citation type="submission" date="2019-02" db="EMBL/GenBank/DDBJ databases">
        <title>Sequencing the genomes of 1000 actinobacteria strains.</title>
        <authorList>
            <person name="Klenk H.-P."/>
        </authorList>
    </citation>
    <scope>NUCLEOTIDE SEQUENCE [LARGE SCALE GENOMIC DNA]</scope>
    <source>
        <strain evidence="4 5">DSM 45779</strain>
    </source>
</reference>
<keyword evidence="1 4" id="KW-0808">Transferase</keyword>
<dbReference type="InterPro" id="IPR016181">
    <property type="entry name" value="Acyl_CoA_acyltransferase"/>
</dbReference>
<dbReference type="CDD" id="cd04301">
    <property type="entry name" value="NAT_SF"/>
    <property type="match status" value="1"/>
</dbReference>
<dbReference type="PROSITE" id="PS51186">
    <property type="entry name" value="GNAT"/>
    <property type="match status" value="1"/>
</dbReference>
<gene>
    <name evidence="4" type="ORF">EV383_1502</name>
</gene>
<dbReference type="GO" id="GO:0016747">
    <property type="term" value="F:acyltransferase activity, transferring groups other than amino-acyl groups"/>
    <property type="evidence" value="ECO:0007669"/>
    <property type="project" value="InterPro"/>
</dbReference>
<evidence type="ECO:0000256" key="2">
    <source>
        <dbReference type="ARBA" id="ARBA00023315"/>
    </source>
</evidence>
<evidence type="ECO:0000313" key="4">
    <source>
        <dbReference type="EMBL" id="RZT84650.1"/>
    </source>
</evidence>
<dbReference type="Pfam" id="PF00583">
    <property type="entry name" value="Acetyltransf_1"/>
    <property type="match status" value="1"/>
</dbReference>
<evidence type="ECO:0000256" key="1">
    <source>
        <dbReference type="ARBA" id="ARBA00022679"/>
    </source>
</evidence>
<dbReference type="AlphaFoldDB" id="A0A4V2FQG1"/>
<keyword evidence="5" id="KW-1185">Reference proteome</keyword>
<evidence type="ECO:0000313" key="5">
    <source>
        <dbReference type="Proteomes" id="UP000291591"/>
    </source>
</evidence>
<dbReference type="OrthoDB" id="70840at2"/>
<dbReference type="PANTHER" id="PTHR43877">
    <property type="entry name" value="AMINOALKYLPHOSPHONATE N-ACETYLTRANSFERASE-RELATED-RELATED"/>
    <property type="match status" value="1"/>
</dbReference>
<feature type="domain" description="N-acetyltransferase" evidence="3">
    <location>
        <begin position="4"/>
        <end position="160"/>
    </location>
</feature>
<dbReference type="Proteomes" id="UP000291591">
    <property type="component" value="Unassembled WGS sequence"/>
</dbReference>
<dbReference type="Gene3D" id="3.40.630.30">
    <property type="match status" value="1"/>
</dbReference>
<evidence type="ECO:0000259" key="3">
    <source>
        <dbReference type="PROSITE" id="PS51186"/>
    </source>
</evidence>
<dbReference type="InterPro" id="IPR050832">
    <property type="entry name" value="Bact_Acetyltransf"/>
</dbReference>
<protein>
    <submittedName>
        <fullName evidence="4">Acetyltransferase (GNAT) family protein</fullName>
    </submittedName>
</protein>